<dbReference type="GO" id="GO:0006281">
    <property type="term" value="P:DNA repair"/>
    <property type="evidence" value="ECO:0007669"/>
    <property type="project" value="InterPro"/>
</dbReference>
<dbReference type="SUPFAM" id="SSF64182">
    <property type="entry name" value="DHH phosphoesterases"/>
    <property type="match status" value="1"/>
</dbReference>
<evidence type="ECO:0000259" key="8">
    <source>
        <dbReference type="Pfam" id="PF02272"/>
    </source>
</evidence>
<accession>A0A1G9JRN7</accession>
<dbReference type="OrthoDB" id="9809852at2"/>
<dbReference type="InterPro" id="IPR003156">
    <property type="entry name" value="DHHA1_dom"/>
</dbReference>
<dbReference type="Pfam" id="PF17768">
    <property type="entry name" value="RecJ_OB"/>
    <property type="match status" value="1"/>
</dbReference>
<dbReference type="AlphaFoldDB" id="A0A1G9JRN7"/>
<dbReference type="Pfam" id="PF01368">
    <property type="entry name" value="DHH"/>
    <property type="match status" value="1"/>
</dbReference>
<dbReference type="InterPro" id="IPR038763">
    <property type="entry name" value="DHH_sf"/>
</dbReference>
<feature type="domain" description="DHHA1" evidence="8">
    <location>
        <begin position="340"/>
        <end position="436"/>
    </location>
</feature>
<comment type="similarity">
    <text evidence="1">Belongs to the RecJ family.</text>
</comment>
<dbReference type="InterPro" id="IPR051673">
    <property type="entry name" value="SSDNA_exonuclease_RecJ"/>
</dbReference>
<organism evidence="10 11">
    <name type="scientific">Halarsenatibacter silvermanii</name>
    <dbReference type="NCBI Taxonomy" id="321763"/>
    <lineage>
        <taxon>Bacteria</taxon>
        <taxon>Bacillati</taxon>
        <taxon>Bacillota</taxon>
        <taxon>Clostridia</taxon>
        <taxon>Halanaerobiales</taxon>
        <taxon>Halarsenatibacteraceae</taxon>
        <taxon>Halarsenatibacter</taxon>
    </lineage>
</organism>
<dbReference type="RefSeq" id="WP_089758526.1">
    <property type="nucleotide sequence ID" value="NZ_FNGO01000004.1"/>
</dbReference>
<keyword evidence="4" id="KW-0378">Hydrolase</keyword>
<evidence type="ECO:0000256" key="3">
    <source>
        <dbReference type="ARBA" id="ARBA00022722"/>
    </source>
</evidence>
<evidence type="ECO:0000256" key="5">
    <source>
        <dbReference type="ARBA" id="ARBA00022839"/>
    </source>
</evidence>
<dbReference type="PANTHER" id="PTHR30255">
    <property type="entry name" value="SINGLE-STRANDED-DNA-SPECIFIC EXONUCLEASE RECJ"/>
    <property type="match status" value="1"/>
</dbReference>
<dbReference type="Proteomes" id="UP000199476">
    <property type="component" value="Unassembled WGS sequence"/>
</dbReference>
<evidence type="ECO:0000256" key="4">
    <source>
        <dbReference type="ARBA" id="ARBA00022801"/>
    </source>
</evidence>
<dbReference type="GO" id="GO:0006310">
    <property type="term" value="P:DNA recombination"/>
    <property type="evidence" value="ECO:0007669"/>
    <property type="project" value="InterPro"/>
</dbReference>
<evidence type="ECO:0000256" key="6">
    <source>
        <dbReference type="SAM" id="Coils"/>
    </source>
</evidence>
<feature type="domain" description="DDH" evidence="7">
    <location>
        <begin position="68"/>
        <end position="220"/>
    </location>
</feature>
<dbReference type="GO" id="GO:0003676">
    <property type="term" value="F:nucleic acid binding"/>
    <property type="evidence" value="ECO:0007669"/>
    <property type="project" value="InterPro"/>
</dbReference>
<evidence type="ECO:0000259" key="9">
    <source>
        <dbReference type="Pfam" id="PF17768"/>
    </source>
</evidence>
<keyword evidence="3" id="KW-0540">Nuclease</keyword>
<protein>
    <recommendedName>
        <fullName evidence="2">Single-stranded-DNA-specific exonuclease RecJ</fullName>
    </recommendedName>
</protein>
<feature type="coiled-coil region" evidence="6">
    <location>
        <begin position="302"/>
        <end position="329"/>
    </location>
</feature>
<sequence length="798" mass="90866">MEKVWRLKNPSIEENKIVDQILKRREISEHEISPAGDLKLVDSLDPGLFEGMMSAVEKLLKAASENSRVLVYGDYDVDGITSSALLIEYFRERLQLDVSYYLPDRFEDGYGINRETLKKLGPENYDLLVAVDCGISAVSEVEYLREFDIDTLIIDHHRPSEKLPEASAIISPFFTDKDEELNLAGVGLAFKLCQALEQSLKDEQVNEYLESKLDLVALGTIADLVPLRSENRLLAGLGLEMIARGGRPGLEIIKEKVGLDREEEISAGQIGFILAPPFNAAGRLEKPDPALELLLIRDREEAKSLADDLIKLNSRRQNIQEKIRNEAENKIAESSAPTLKMAVMASESWHRGVVGIVASQLVDKYDIPIILIALDEKTGMGRGSGRSISGLNLYEALQSCSKNIEEFGGHKQAAGLTISEDRIDSFSQEFTRYIKEELSEQDYIPAQNFDGFLQPADLNRKIHGDIQKLKPFGWGNPEPLFAMETSLREMRKVGQNGGHLKIKTGDGISGIGFQLGKRYSELKRYNCSKNKFKLICKPFLNSWRGSENLEIKIKDIIVQERSHLRPIKYEDEDILLFDARGGNKKDYLEVISGWEGRSAVNIYNRRIKEKLKHKFGDLLFISSPDQLDDSCSRIVYWDPPFSLEEMVSSVRYLRSGEDRAGVHFIFSRAQLDQNSSIIDSKIPHKEFLRDIWLNYLRENGETVDRSEIFAGKDISDDLKKEILEIFSELEALEFENDKILIKSPSKNLNFHESVRYNEITRIRERFAELEKMLKRTDLSSFIAKFEDRLNKPEEERAK</sequence>
<evidence type="ECO:0000259" key="7">
    <source>
        <dbReference type="Pfam" id="PF01368"/>
    </source>
</evidence>
<gene>
    <name evidence="10" type="ORF">SAMN04488692_10469</name>
</gene>
<dbReference type="PANTHER" id="PTHR30255:SF2">
    <property type="entry name" value="SINGLE-STRANDED-DNA-SPECIFIC EXONUCLEASE RECJ"/>
    <property type="match status" value="1"/>
</dbReference>
<evidence type="ECO:0000256" key="1">
    <source>
        <dbReference type="ARBA" id="ARBA00005915"/>
    </source>
</evidence>
<dbReference type="Gene3D" id="3.90.1640.30">
    <property type="match status" value="1"/>
</dbReference>
<dbReference type="GO" id="GO:0008409">
    <property type="term" value="F:5'-3' exonuclease activity"/>
    <property type="evidence" value="ECO:0007669"/>
    <property type="project" value="InterPro"/>
</dbReference>
<evidence type="ECO:0000256" key="2">
    <source>
        <dbReference type="ARBA" id="ARBA00019841"/>
    </source>
</evidence>
<dbReference type="NCBIfam" id="TIGR00644">
    <property type="entry name" value="recJ"/>
    <property type="match status" value="1"/>
</dbReference>
<dbReference type="InterPro" id="IPR004610">
    <property type="entry name" value="RecJ"/>
</dbReference>
<reference evidence="10 11" key="1">
    <citation type="submission" date="2016-10" db="EMBL/GenBank/DDBJ databases">
        <authorList>
            <person name="de Groot N.N."/>
        </authorList>
    </citation>
    <scope>NUCLEOTIDE SEQUENCE [LARGE SCALE GENOMIC DNA]</scope>
    <source>
        <strain evidence="10 11">SLAS-1</strain>
    </source>
</reference>
<dbReference type="EMBL" id="FNGO01000004">
    <property type="protein sequence ID" value="SDL40032.1"/>
    <property type="molecule type" value="Genomic_DNA"/>
</dbReference>
<dbReference type="Pfam" id="PF02272">
    <property type="entry name" value="DHHA1"/>
    <property type="match status" value="1"/>
</dbReference>
<name>A0A1G9JRN7_9FIRM</name>
<dbReference type="Gene3D" id="3.10.310.30">
    <property type="match status" value="1"/>
</dbReference>
<dbReference type="STRING" id="321763.SAMN04488692_10469"/>
<proteinExistence type="inferred from homology"/>
<keyword evidence="5 10" id="KW-0269">Exonuclease</keyword>
<keyword evidence="6" id="KW-0175">Coiled coil</keyword>
<dbReference type="InterPro" id="IPR041122">
    <property type="entry name" value="RecJ_OB"/>
</dbReference>
<evidence type="ECO:0000313" key="10">
    <source>
        <dbReference type="EMBL" id="SDL40032.1"/>
    </source>
</evidence>
<dbReference type="InterPro" id="IPR001667">
    <property type="entry name" value="DDH_dom"/>
</dbReference>
<feature type="domain" description="RecJ OB" evidence="9">
    <location>
        <begin position="450"/>
        <end position="555"/>
    </location>
</feature>
<keyword evidence="11" id="KW-1185">Reference proteome</keyword>
<evidence type="ECO:0000313" key="11">
    <source>
        <dbReference type="Proteomes" id="UP000199476"/>
    </source>
</evidence>